<dbReference type="InterPro" id="IPR036465">
    <property type="entry name" value="vWFA_dom_sf"/>
</dbReference>
<gene>
    <name evidence="1" type="ORF">GPM918_LOCUS30440</name>
    <name evidence="2" type="ORF">SRO942_LOCUS31053</name>
</gene>
<protein>
    <recommendedName>
        <fullName evidence="4">VWFA domain-containing protein</fullName>
    </recommendedName>
</protein>
<evidence type="ECO:0000313" key="2">
    <source>
        <dbReference type="EMBL" id="CAF4202242.1"/>
    </source>
</evidence>
<sequence>MLESASTTDANTNQDAPAMKRSTSIFSRWIKRGENELDSLMQKSWGAPGTPTRELVMRYWIATRTKDHWESLYKNSPHEFKKYLRKGYMEPIPIEWVRTQKLAWQYPEFSYWETKGEKRLYYILNHALAPDGHRPRGALRPLNIARNCQEIIRRGNARNAQAVKLDPQKLRMYRSKYDVFQNDSETNSNEYSKQVNNIIYETRRHALNELAEGILAGTDHIETMLLLDVSSSMTWNPHQGILGPDGITRYHDQPANIVLVQSLVHRLLNHMIPRAQKQHPHQIGISTVTFSSNGRYVGQLASRNFAAESKNKIQLGGGTQVMQGWQTEKNTYFDQQRKQGHGRYDPVYGWQPTPGMPKLSLLVFLDGEAMDMDEFELELLGETWAYVTIVLVGMENCPHHHNHAIELQRVAENNPHVGFFDVHGRVCERMVVEDLLSSVYPVDAPNNEEILNPDFDLPAYSDLYPNSV</sequence>
<evidence type="ECO:0008006" key="4">
    <source>
        <dbReference type="Google" id="ProtNLM"/>
    </source>
</evidence>
<dbReference type="EMBL" id="CAJNOQ010014415">
    <property type="protein sequence ID" value="CAF1341197.1"/>
    <property type="molecule type" value="Genomic_DNA"/>
</dbReference>
<dbReference type="Gene3D" id="3.40.50.410">
    <property type="entry name" value="von Willebrand factor, type A domain"/>
    <property type="match status" value="1"/>
</dbReference>
<dbReference type="OrthoDB" id="2142598at2759"/>
<dbReference type="EMBL" id="CAJOBC010058873">
    <property type="protein sequence ID" value="CAF4202242.1"/>
    <property type="molecule type" value="Genomic_DNA"/>
</dbReference>
<dbReference type="SUPFAM" id="SSF53300">
    <property type="entry name" value="vWA-like"/>
    <property type="match status" value="1"/>
</dbReference>
<accession>A0A815GKD0</accession>
<reference evidence="1" key="1">
    <citation type="submission" date="2021-02" db="EMBL/GenBank/DDBJ databases">
        <authorList>
            <person name="Nowell W R."/>
        </authorList>
    </citation>
    <scope>NUCLEOTIDE SEQUENCE</scope>
</reference>
<organism evidence="1 3">
    <name type="scientific">Didymodactylos carnosus</name>
    <dbReference type="NCBI Taxonomy" id="1234261"/>
    <lineage>
        <taxon>Eukaryota</taxon>
        <taxon>Metazoa</taxon>
        <taxon>Spiralia</taxon>
        <taxon>Gnathifera</taxon>
        <taxon>Rotifera</taxon>
        <taxon>Eurotatoria</taxon>
        <taxon>Bdelloidea</taxon>
        <taxon>Philodinida</taxon>
        <taxon>Philodinidae</taxon>
        <taxon>Didymodactylos</taxon>
    </lineage>
</organism>
<dbReference type="AlphaFoldDB" id="A0A815GKD0"/>
<evidence type="ECO:0000313" key="1">
    <source>
        <dbReference type="EMBL" id="CAF1341197.1"/>
    </source>
</evidence>
<proteinExistence type="predicted"/>
<keyword evidence="3" id="KW-1185">Reference proteome</keyword>
<name>A0A815GKD0_9BILA</name>
<dbReference type="Proteomes" id="UP000663829">
    <property type="component" value="Unassembled WGS sequence"/>
</dbReference>
<comment type="caution">
    <text evidence="1">The sequence shown here is derived from an EMBL/GenBank/DDBJ whole genome shotgun (WGS) entry which is preliminary data.</text>
</comment>
<evidence type="ECO:0000313" key="3">
    <source>
        <dbReference type="Proteomes" id="UP000663829"/>
    </source>
</evidence>
<dbReference type="Proteomes" id="UP000681722">
    <property type="component" value="Unassembled WGS sequence"/>
</dbReference>